<gene>
    <name evidence="1" type="ORF">QJU93_07160</name>
</gene>
<organism evidence="1 2">
    <name type="scientific">Phocoenobacter skyensis</name>
    <dbReference type="NCBI Taxonomy" id="97481"/>
    <lineage>
        <taxon>Bacteria</taxon>
        <taxon>Pseudomonadati</taxon>
        <taxon>Pseudomonadota</taxon>
        <taxon>Gammaproteobacteria</taxon>
        <taxon>Pasteurellales</taxon>
        <taxon>Pasteurellaceae</taxon>
        <taxon>Phocoenobacter</taxon>
    </lineage>
</organism>
<protein>
    <submittedName>
        <fullName evidence="1">Uncharacterized protein</fullName>
    </submittedName>
</protein>
<dbReference type="EMBL" id="JASAYQ010000011">
    <property type="protein sequence ID" value="MDP8173134.1"/>
    <property type="molecule type" value="Genomic_DNA"/>
</dbReference>
<evidence type="ECO:0000313" key="2">
    <source>
        <dbReference type="Proteomes" id="UP001236239"/>
    </source>
</evidence>
<reference evidence="1" key="1">
    <citation type="journal article" date="2023" name="Front. Microbiol.">
        <title>Phylogeography and host specificity of Pasteurellaceae pathogenic to sea-farmed fish in the north-east Atlantic.</title>
        <authorList>
            <person name="Gulla S."/>
            <person name="Colquhoun D.J."/>
            <person name="Olsen A.B."/>
            <person name="Spilsberg B."/>
            <person name="Lagesen K."/>
            <person name="Aakesson C.P."/>
            <person name="Strom S."/>
            <person name="Manji F."/>
            <person name="Birkbeck T.H."/>
            <person name="Nilsen H.K."/>
        </authorList>
    </citation>
    <scope>NUCLEOTIDE SEQUENCE</scope>
    <source>
        <strain evidence="1">TW16_20</strain>
    </source>
</reference>
<dbReference type="AlphaFoldDB" id="A0AAJ6P0Y8"/>
<proteinExistence type="predicted"/>
<comment type="caution">
    <text evidence="1">The sequence shown here is derived from an EMBL/GenBank/DDBJ whole genome shotgun (WGS) entry which is preliminary data.</text>
</comment>
<evidence type="ECO:0000313" key="1">
    <source>
        <dbReference type="EMBL" id="MDP8173134.1"/>
    </source>
</evidence>
<dbReference type="Proteomes" id="UP001236239">
    <property type="component" value="Unassembled WGS sequence"/>
</dbReference>
<accession>A0AAJ6P0Y8</accession>
<sequence>MFYIFDREGKNIGSCDFEPSAEDLATRNEIAIEFNEEFQGDLVLVNNKILVIDKKPSDFHELVNNEWVLPDEKAQQLFEDLKDEKLAELNKASESFVENLIKSKNTPEFERVTWPKQAEEALAWHEDNTVATPTIDKIAKNRKKDVEIVRARAYQKAIIYEDLILQVAGQRQGYEDDIYGSQTLDKLNSIKFEFTYEVPNV</sequence>
<name>A0AAJ6P0Y8_9PAST</name>
<dbReference type="RefSeq" id="WP_306384739.1">
    <property type="nucleotide sequence ID" value="NZ_JASAYN010000006.1"/>
</dbReference>